<protein>
    <recommendedName>
        <fullName evidence="2">DUF1364 family protein</fullName>
    </recommendedName>
</protein>
<proteinExistence type="predicted"/>
<reference evidence="1" key="1">
    <citation type="submission" date="2019-09" db="EMBL/GenBank/DDBJ databases">
        <authorList>
            <consortium name="GenomeTrakr network: Whole genome sequencing for foodborne pathogen traceback"/>
        </authorList>
    </citation>
    <scope>NUCLEOTIDE SEQUENCE</scope>
    <source>
        <strain evidence="1">AUSMDU00020873</strain>
    </source>
</reference>
<organism evidence="1">
    <name type="scientific">Salmonella enterica I</name>
    <dbReference type="NCBI Taxonomy" id="59201"/>
    <lineage>
        <taxon>Bacteria</taxon>
        <taxon>Pseudomonadati</taxon>
        <taxon>Pseudomonadota</taxon>
        <taxon>Gammaproteobacteria</taxon>
        <taxon>Enterobacterales</taxon>
        <taxon>Enterobacteriaceae</taxon>
        <taxon>Salmonella</taxon>
    </lineage>
</organism>
<evidence type="ECO:0000313" key="1">
    <source>
        <dbReference type="EMBL" id="ECW0107035.1"/>
    </source>
</evidence>
<dbReference type="Gene3D" id="3.30.50.20">
    <property type="entry name" value="prophage-derive protein ybcO"/>
    <property type="match status" value="1"/>
</dbReference>
<gene>
    <name evidence="1" type="ORF">F3Q63_07420</name>
</gene>
<comment type="caution">
    <text evidence="1">The sequence shown here is derived from an EMBL/GenBank/DDBJ whole genome shotgun (WGS) entry which is preliminary data.</text>
</comment>
<evidence type="ECO:0008006" key="2">
    <source>
        <dbReference type="Google" id="ProtNLM"/>
    </source>
</evidence>
<accession>A0A612H4K9</accession>
<sequence length="99" mass="11004">MMKTIYRSKKWLSAVGQIECCVLCGAWGTQVAHRNELKGTGLKTDDCATAALCPECHHEIDNGSHLEKEERRRLMNKAIVLTVIELARRGLIIPVMGKG</sequence>
<dbReference type="EMBL" id="AAKVAS010000005">
    <property type="protein sequence ID" value="ECW0107035.1"/>
    <property type="molecule type" value="Genomic_DNA"/>
</dbReference>
<name>A0A612H4K9_SALET</name>
<dbReference type="AlphaFoldDB" id="A0A612H4K9"/>